<keyword evidence="7" id="KW-0949">S-adenosyl-L-methionine</keyword>
<dbReference type="PANTHER" id="PTHR11579">
    <property type="entry name" value="PROTEIN-L-ISOASPARTATE O-METHYLTRANSFERASE"/>
    <property type="match status" value="1"/>
</dbReference>
<dbReference type="SUPFAM" id="SSF53335">
    <property type="entry name" value="S-adenosyl-L-methionine-dependent methyltransferases"/>
    <property type="match status" value="1"/>
</dbReference>
<comment type="subcellular location">
    <subcellularLocation>
        <location evidence="1">Cytoplasm</location>
    </subcellularLocation>
</comment>
<dbReference type="Gene3D" id="3.40.50.150">
    <property type="entry name" value="Vaccinia Virus protein VP39"/>
    <property type="match status" value="1"/>
</dbReference>
<gene>
    <name evidence="8" type="ORF">GBAR_LOCUS6804</name>
</gene>
<comment type="caution">
    <text evidence="8">The sequence shown here is derived from an EMBL/GenBank/DDBJ whole genome shotgun (WGS) entry which is preliminary data.</text>
</comment>
<evidence type="ECO:0000256" key="4">
    <source>
        <dbReference type="ARBA" id="ARBA00022490"/>
    </source>
</evidence>
<evidence type="ECO:0000256" key="5">
    <source>
        <dbReference type="ARBA" id="ARBA00022603"/>
    </source>
</evidence>
<keyword evidence="9" id="KW-1185">Reference proteome</keyword>
<dbReference type="EC" id="2.1.1.77" evidence="3"/>
<dbReference type="PANTHER" id="PTHR11579:SF0">
    <property type="entry name" value="PROTEIN-L-ISOASPARTATE(D-ASPARTATE) O-METHYLTRANSFERASE"/>
    <property type="match status" value="1"/>
</dbReference>
<dbReference type="GO" id="GO:0005737">
    <property type="term" value="C:cytoplasm"/>
    <property type="evidence" value="ECO:0007669"/>
    <property type="project" value="UniProtKB-SubCell"/>
</dbReference>
<dbReference type="AlphaFoldDB" id="A0AA35RF38"/>
<proteinExistence type="inferred from homology"/>
<dbReference type="InterPro" id="IPR029063">
    <property type="entry name" value="SAM-dependent_MTases_sf"/>
</dbReference>
<dbReference type="GO" id="GO:0032259">
    <property type="term" value="P:methylation"/>
    <property type="evidence" value="ECO:0007669"/>
    <property type="project" value="UniProtKB-KW"/>
</dbReference>
<keyword evidence="4" id="KW-0963">Cytoplasm</keyword>
<dbReference type="CDD" id="cd02440">
    <property type="entry name" value="AdoMet_MTases"/>
    <property type="match status" value="1"/>
</dbReference>
<evidence type="ECO:0000313" key="9">
    <source>
        <dbReference type="Proteomes" id="UP001174909"/>
    </source>
</evidence>
<keyword evidence="5" id="KW-0489">Methyltransferase</keyword>
<reference evidence="8" key="1">
    <citation type="submission" date="2023-03" db="EMBL/GenBank/DDBJ databases">
        <authorList>
            <person name="Steffen K."/>
            <person name="Cardenas P."/>
        </authorList>
    </citation>
    <scope>NUCLEOTIDE SEQUENCE</scope>
</reference>
<protein>
    <recommendedName>
        <fullName evidence="3">protein-L-isoaspartate(D-aspartate) O-methyltransferase</fullName>
        <ecNumber evidence="3">2.1.1.77</ecNumber>
    </recommendedName>
</protein>
<feature type="non-terminal residue" evidence="8">
    <location>
        <position position="1"/>
    </location>
</feature>
<evidence type="ECO:0000256" key="7">
    <source>
        <dbReference type="ARBA" id="ARBA00022691"/>
    </source>
</evidence>
<name>A0AA35RF38_GEOBA</name>
<dbReference type="InterPro" id="IPR000682">
    <property type="entry name" value="PCMT"/>
</dbReference>
<evidence type="ECO:0000313" key="8">
    <source>
        <dbReference type="EMBL" id="CAI8010319.1"/>
    </source>
</evidence>
<accession>A0AA35RF38</accession>
<evidence type="ECO:0000256" key="6">
    <source>
        <dbReference type="ARBA" id="ARBA00022679"/>
    </source>
</evidence>
<evidence type="ECO:0000256" key="3">
    <source>
        <dbReference type="ARBA" id="ARBA00011890"/>
    </source>
</evidence>
<dbReference type="Pfam" id="PF01135">
    <property type="entry name" value="PCMT"/>
    <property type="match status" value="1"/>
</dbReference>
<evidence type="ECO:0000256" key="1">
    <source>
        <dbReference type="ARBA" id="ARBA00004496"/>
    </source>
</evidence>
<comment type="similarity">
    <text evidence="2">Belongs to the methyltransferase superfamily. L-isoaspartyl/D-aspartyl protein methyltransferase family.</text>
</comment>
<dbReference type="EMBL" id="CASHTH010001027">
    <property type="protein sequence ID" value="CAI8010319.1"/>
    <property type="molecule type" value="Genomic_DNA"/>
</dbReference>
<organism evidence="8 9">
    <name type="scientific">Geodia barretti</name>
    <name type="common">Barrett's horny sponge</name>
    <dbReference type="NCBI Taxonomy" id="519541"/>
    <lineage>
        <taxon>Eukaryota</taxon>
        <taxon>Metazoa</taxon>
        <taxon>Porifera</taxon>
        <taxon>Demospongiae</taxon>
        <taxon>Heteroscleromorpha</taxon>
        <taxon>Tetractinellida</taxon>
        <taxon>Astrophorina</taxon>
        <taxon>Geodiidae</taxon>
        <taxon>Geodia</taxon>
    </lineage>
</organism>
<keyword evidence="6" id="KW-0808">Transferase</keyword>
<evidence type="ECO:0000256" key="2">
    <source>
        <dbReference type="ARBA" id="ARBA00005369"/>
    </source>
</evidence>
<dbReference type="GO" id="GO:0004719">
    <property type="term" value="F:protein-L-isoaspartate (D-aspartate) O-methyltransferase activity"/>
    <property type="evidence" value="ECO:0007669"/>
    <property type="project" value="UniProtKB-EC"/>
</dbReference>
<sequence length="371" mass="40912">SQDVREAFGKVPRHLFVPKVDIATAYTDQPVFIRWHAGTPISSSTQPTMMAIMAEQLHLEPGCRVLEIGSGTGYNAAILAHIVRDSGGVITVDIDQDIVDEASGNLSKAGYGDVEVVRGDGFEGFSAGQPYDRIMVTVGARDVSPHWVEQLKNGGIMVVPLWFKGFNLSVALEKRDGVLEGLSASPCLFIPIRGIADLTEGYFPIRDDPNDALQMSIGMERDDPAQRRDLDRFFAQNVRIREIGRSLEGQFHTQDIFSGLYVFLTVDPRVNVFYSPSQDGLFQGAGYALIDLESMSAAVLSAGHPEQVMVYGNDAPYVELIGLLDQWDKLGRSSIHDLRVRAFFDPPQSMPDGHWTVAKRSAYTWVMSWGS</sequence>
<dbReference type="Proteomes" id="UP001174909">
    <property type="component" value="Unassembled WGS sequence"/>
</dbReference>